<keyword evidence="3" id="KW-1185">Reference proteome</keyword>
<dbReference type="AlphaFoldDB" id="A0A162FMZ1"/>
<dbReference type="EMBL" id="LIIN01000204">
    <property type="protein sequence ID" value="KZX19795.1"/>
    <property type="molecule type" value="Genomic_DNA"/>
</dbReference>
<sequence length="42" mass="4292">MQLLEPEITVDVQAPLLPGARVVVVLESVDVATGSAVFGLSA</sequence>
<gene>
    <name evidence="2" type="ORF">ACH61_03105</name>
</gene>
<dbReference type="InterPro" id="IPR040596">
    <property type="entry name" value="RNase_II_C_S1"/>
</dbReference>
<name>A0A162FMZ1_9MICO</name>
<evidence type="ECO:0000259" key="1">
    <source>
        <dbReference type="Pfam" id="PF18614"/>
    </source>
</evidence>
<accession>A0A162FMZ1</accession>
<dbReference type="Pfam" id="PF18614">
    <property type="entry name" value="RNase_II_C_S1"/>
    <property type="match status" value="1"/>
</dbReference>
<comment type="caution">
    <text evidence="2">The sequence shown here is derived from an EMBL/GenBank/DDBJ whole genome shotgun (WGS) entry which is preliminary data.</text>
</comment>
<evidence type="ECO:0000313" key="2">
    <source>
        <dbReference type="EMBL" id="KZX19795.1"/>
    </source>
</evidence>
<proteinExistence type="predicted"/>
<feature type="domain" description="RNase II-type exonuclease C-terminal S1" evidence="1">
    <location>
        <begin position="2"/>
        <end position="39"/>
    </location>
</feature>
<dbReference type="Proteomes" id="UP000076717">
    <property type="component" value="Unassembled WGS sequence"/>
</dbReference>
<evidence type="ECO:0000313" key="3">
    <source>
        <dbReference type="Proteomes" id="UP000076717"/>
    </source>
</evidence>
<organism evidence="2 3">
    <name type="scientific">Rathayibacter tanaceti</name>
    <dbReference type="NCBI Taxonomy" id="1671680"/>
    <lineage>
        <taxon>Bacteria</taxon>
        <taxon>Bacillati</taxon>
        <taxon>Actinomycetota</taxon>
        <taxon>Actinomycetes</taxon>
        <taxon>Micrococcales</taxon>
        <taxon>Microbacteriaceae</taxon>
        <taxon>Rathayibacter</taxon>
    </lineage>
</organism>
<protein>
    <recommendedName>
        <fullName evidence="1">RNase II-type exonuclease C-terminal S1 domain-containing protein</fullName>
    </recommendedName>
</protein>
<reference evidence="2 3" key="1">
    <citation type="submission" date="2015-08" db="EMBL/GenBank/DDBJ databases">
        <title>Draft Genome Sequence of Rathayibacter sp. Strain VKM Ac-2596 Isolated from Leaf Gall Induced by Plant-Parasitic Nematodes.</title>
        <authorList>
            <person name="Vasilenko O.V."/>
            <person name="Starodumova I.P."/>
            <person name="Tarlachkov S.V."/>
            <person name="Dorofeeva L.V."/>
            <person name="Evtushenko L.I."/>
        </authorList>
    </citation>
    <scope>NUCLEOTIDE SEQUENCE [LARGE SCALE GENOMIC DNA]</scope>
    <source>
        <strain evidence="2 3">VKM Ac-2596</strain>
    </source>
</reference>